<comment type="caution">
    <text evidence="1">The sequence shown here is derived from an EMBL/GenBank/DDBJ whole genome shotgun (WGS) entry which is preliminary data.</text>
</comment>
<proteinExistence type="predicted"/>
<gene>
    <name evidence="1" type="ORF">A3G90_02350</name>
</gene>
<dbReference type="Proteomes" id="UP000177325">
    <property type="component" value="Unassembled WGS sequence"/>
</dbReference>
<accession>A0A1F6FGB3</accession>
<reference evidence="1 2" key="1">
    <citation type="journal article" date="2016" name="Nat. Commun.">
        <title>Thousands of microbial genomes shed light on interconnected biogeochemical processes in an aquifer system.</title>
        <authorList>
            <person name="Anantharaman K."/>
            <person name="Brown C.T."/>
            <person name="Hug L.A."/>
            <person name="Sharon I."/>
            <person name="Castelle C.J."/>
            <person name="Probst A.J."/>
            <person name="Thomas B.C."/>
            <person name="Singh A."/>
            <person name="Wilkins M.J."/>
            <person name="Karaoz U."/>
            <person name="Brodie E.L."/>
            <person name="Williams K.H."/>
            <person name="Hubbard S.S."/>
            <person name="Banfield J.F."/>
        </authorList>
    </citation>
    <scope>NUCLEOTIDE SEQUENCE [LARGE SCALE GENOMIC DNA]</scope>
</reference>
<sequence length="138" mass="15968">MNDIIFLVLDHGIGKQMTLQMVQEMRKKVAYALLVHYEVFDQSEGHYRPLTSREQVRLLPEDNLLRIARQDEHPEQLPGEIYLGSFEPSEIKSLFVLTSWQPRTGDKAYAKSGKVLYDHRPVFAKASDIFMMTEKISA</sequence>
<protein>
    <submittedName>
        <fullName evidence="1">Uncharacterized protein</fullName>
    </submittedName>
</protein>
<name>A0A1F6FGB3_9BACT</name>
<organism evidence="1 2">
    <name type="scientific">Candidatus Kaiserbacteria bacterium RIFCSPLOWO2_12_FULL_45_26</name>
    <dbReference type="NCBI Taxonomy" id="1798525"/>
    <lineage>
        <taxon>Bacteria</taxon>
        <taxon>Candidatus Kaiseribacteriota</taxon>
    </lineage>
</organism>
<evidence type="ECO:0000313" key="1">
    <source>
        <dbReference type="EMBL" id="OGG84891.1"/>
    </source>
</evidence>
<dbReference type="EMBL" id="MFMM01000001">
    <property type="protein sequence ID" value="OGG84891.1"/>
    <property type="molecule type" value="Genomic_DNA"/>
</dbReference>
<dbReference type="AlphaFoldDB" id="A0A1F6FGB3"/>
<evidence type="ECO:0000313" key="2">
    <source>
        <dbReference type="Proteomes" id="UP000177325"/>
    </source>
</evidence>